<organism evidence="4 5">
    <name type="scientific">Candidatus Criblamydia sequanensis CRIB-18</name>
    <dbReference type="NCBI Taxonomy" id="1437425"/>
    <lineage>
        <taxon>Bacteria</taxon>
        <taxon>Pseudomonadati</taxon>
        <taxon>Chlamydiota</taxon>
        <taxon>Chlamydiia</taxon>
        <taxon>Parachlamydiales</taxon>
        <taxon>Candidatus Criblamydiaceae</taxon>
        <taxon>Candidatus Criblamydia</taxon>
    </lineage>
</organism>
<evidence type="ECO:0000256" key="2">
    <source>
        <dbReference type="ARBA" id="ARBA00023043"/>
    </source>
</evidence>
<reference evidence="4" key="2">
    <citation type="submission" date="2014-09" db="EMBL/GenBank/DDBJ databases">
        <title>Criblamydia sequanensis harbors a mega-plasmid encoding arsenite resistance.</title>
        <authorList>
            <person name="Bertelli C."/>
            <person name="Goesmann A."/>
            <person name="Greub G."/>
        </authorList>
    </citation>
    <scope>NUCLEOTIDE SEQUENCE [LARGE SCALE GENOMIC DNA]</scope>
    <source>
        <strain evidence="4">CRIB-18</strain>
    </source>
</reference>
<evidence type="ECO:0000313" key="4">
    <source>
        <dbReference type="EMBL" id="CDR33734.1"/>
    </source>
</evidence>
<dbReference type="RefSeq" id="WP_041017167.1">
    <property type="nucleotide sequence ID" value="NZ_CCEJ010000003.1"/>
</dbReference>
<proteinExistence type="predicted"/>
<feature type="repeat" description="ANK" evidence="3">
    <location>
        <begin position="418"/>
        <end position="439"/>
    </location>
</feature>
<feature type="repeat" description="ANK" evidence="3">
    <location>
        <begin position="512"/>
        <end position="544"/>
    </location>
</feature>
<dbReference type="AlphaFoldDB" id="A0A090DYF9"/>
<dbReference type="SUPFAM" id="SSF48403">
    <property type="entry name" value="Ankyrin repeat"/>
    <property type="match status" value="1"/>
</dbReference>
<name>A0A090DYF9_9BACT</name>
<feature type="repeat" description="ANK" evidence="3">
    <location>
        <begin position="389"/>
        <end position="418"/>
    </location>
</feature>
<dbReference type="PANTHER" id="PTHR24198">
    <property type="entry name" value="ANKYRIN REPEAT AND PROTEIN KINASE DOMAIN-CONTAINING PROTEIN"/>
    <property type="match status" value="1"/>
</dbReference>
<dbReference type="OrthoDB" id="13225at2"/>
<evidence type="ECO:0000256" key="3">
    <source>
        <dbReference type="PROSITE-ProRule" id="PRU00023"/>
    </source>
</evidence>
<accession>A0A090DYF9</accession>
<dbReference type="PROSITE" id="PS50088">
    <property type="entry name" value="ANK_REPEAT"/>
    <property type="match status" value="4"/>
</dbReference>
<keyword evidence="1" id="KW-0677">Repeat</keyword>
<dbReference type="PANTHER" id="PTHR24198:SF165">
    <property type="entry name" value="ANKYRIN REPEAT-CONTAINING PROTEIN-RELATED"/>
    <property type="match status" value="1"/>
</dbReference>
<reference evidence="4" key="1">
    <citation type="submission" date="2013-12" db="EMBL/GenBank/DDBJ databases">
        <authorList>
            <person name="Linke B."/>
        </authorList>
    </citation>
    <scope>NUCLEOTIDE SEQUENCE [LARGE SCALE GENOMIC DNA]</scope>
    <source>
        <strain evidence="4">CRIB-18</strain>
    </source>
</reference>
<gene>
    <name evidence="4" type="ORF">CSEC_0906</name>
</gene>
<protein>
    <submittedName>
        <fullName evidence="4">Ankyrin repeat-containing protein</fullName>
    </submittedName>
</protein>
<dbReference type="Gene3D" id="1.25.40.20">
    <property type="entry name" value="Ankyrin repeat-containing domain"/>
    <property type="match status" value="2"/>
</dbReference>
<dbReference type="InterPro" id="IPR036770">
    <property type="entry name" value="Ankyrin_rpt-contain_sf"/>
</dbReference>
<dbReference type="eggNOG" id="COG0666">
    <property type="taxonomic scope" value="Bacteria"/>
</dbReference>
<keyword evidence="2 3" id="KW-0040">ANK repeat</keyword>
<comment type="caution">
    <text evidence="4">The sequence shown here is derived from an EMBL/GenBank/DDBJ whole genome shotgun (WGS) entry which is preliminary data.</text>
</comment>
<evidence type="ECO:0000313" key="5">
    <source>
        <dbReference type="Proteomes" id="UP000031552"/>
    </source>
</evidence>
<feature type="repeat" description="ANK" evidence="3">
    <location>
        <begin position="545"/>
        <end position="577"/>
    </location>
</feature>
<sequence>MKFIFKTFLLLIFFVSTTPLLPKDGPDPFDPGFLLNKLEKFFPHELEVQEKLAQYRSTAHFDQDKESFRKNPELFFENRIKALHELERTFSNKNNLLNKEEILEVIKQKKNYLEAVKKTVWDLRATKRDWVSQKKLLMSDSYWHELLDPYHRVGFFTEMLLARWHVSTCPNYFIFLETLENDPSLTRILPFEQKVVYLNREERKDFLLEIKEGAFYHLGKPFDSHDFYSIHSGKGKAIFVMDADGNLYVAKHKAGRIHHSTLYAGKEVLGAGEVIVKNGKLIQITNKSGHYRPGIESMLEVLEKLSAKIDLKGVKVEIRTHYYEDNLSATLFAIYDAEDFLQSKGAAFPLDIRGGSPVHDSILKRNSDQLIKALETDTFVDNEDGFLFTPLQLAALINNREAVQLLLKNKADANLENFGKKPLHLALENNHLESVELLLPHTNKEENPFSYLLAAASGGKESLMLVLNHLKLDLNEDYTDPLSGKTLSHIFARVKEPVLIPDPSKSLVKDNLGVTPIHEASAHGSVETLSFLLQNQNPSEIVDNNGNTPLHHAVFGKNIETIKFLLEKGGRTLLTKANNEGFYPFTYAVTKLRYPALKLFLNAGFPIDLEDHQGNTALGHLLKMAHPYPMIYENLVFLKENGASDTHYNKQGLLPVHLAILRENLDLFILYMSLTQDINLLTSEGLDLCSFARENDRVEMMNLIELMNQKIDYNPY</sequence>
<dbReference type="EMBL" id="CCEJ010000003">
    <property type="protein sequence ID" value="CDR33734.1"/>
    <property type="molecule type" value="Genomic_DNA"/>
</dbReference>
<dbReference type="InterPro" id="IPR002110">
    <property type="entry name" value="Ankyrin_rpt"/>
</dbReference>
<dbReference type="SMART" id="SM00248">
    <property type="entry name" value="ANK"/>
    <property type="match status" value="6"/>
</dbReference>
<dbReference type="STRING" id="1437425.CSEC_0906"/>
<dbReference type="Proteomes" id="UP000031552">
    <property type="component" value="Unassembled WGS sequence"/>
</dbReference>
<evidence type="ECO:0000256" key="1">
    <source>
        <dbReference type="ARBA" id="ARBA00022737"/>
    </source>
</evidence>
<keyword evidence="5" id="KW-1185">Reference proteome</keyword>
<dbReference type="Pfam" id="PF12796">
    <property type="entry name" value="Ank_2"/>
    <property type="match status" value="2"/>
</dbReference>
<dbReference type="PROSITE" id="PS50297">
    <property type="entry name" value="ANK_REP_REGION"/>
    <property type="match status" value="3"/>
</dbReference>